<protein>
    <submittedName>
        <fullName evidence="2">Uncharacterized protein</fullName>
    </submittedName>
</protein>
<gene>
    <name evidence="2" type="ORF">FX981_02691</name>
</gene>
<reference evidence="2 3" key="1">
    <citation type="journal article" date="2018" name="Plant Biotechnol. Rep.">
        <title>Diversity and antifungal activity of endophytic bacteria associated with Panax ginseng seedlings.</title>
        <authorList>
            <person name="Park J.M."/>
            <person name="Hong C.E."/>
            <person name="Jo S.H."/>
        </authorList>
    </citation>
    <scope>NUCLEOTIDE SEQUENCE [LARGE SCALE GENOMIC DNA]</scope>
    <source>
        <strain evidence="2 3">PgKB20</strain>
    </source>
</reference>
<accession>A0A5C0WKT4</accession>
<evidence type="ECO:0000313" key="2">
    <source>
        <dbReference type="EMBL" id="QEK64423.1"/>
    </source>
</evidence>
<dbReference type="GeneID" id="61769451"/>
<dbReference type="AlphaFoldDB" id="A0A5C0WKT4"/>
<name>A0A5C0WKT4_BACIA</name>
<sequence length="250" mass="28241">MKIRKMFCVLLFISLLLGQYPVGNAVTVKEDEPFKKIQNDKAAEKLIKKAKKSSQFLEAKELAQKKGYLLNGKSAAVHLKAAKTDVVYFYLKKKKSDNQLLNNVSFISVSLSQIKAHYIQLAEYDEKGNLHSYFFQNGKLKNKFHINQKGEFLKGSFTYGENDVKQDMMELNKKIVQIDDSEIQTSFNWNKFWDCLKKKSGPNESLPLRSMVLGACYYICFTGPASCIACAVINGGISAGLAGYCVKKVW</sequence>
<dbReference type="Proteomes" id="UP000325032">
    <property type="component" value="Chromosome"/>
</dbReference>
<organism evidence="2 3">
    <name type="scientific">Bacillus safensis</name>
    <dbReference type="NCBI Taxonomy" id="561879"/>
    <lineage>
        <taxon>Bacteria</taxon>
        <taxon>Bacillati</taxon>
        <taxon>Bacillota</taxon>
        <taxon>Bacilli</taxon>
        <taxon>Bacillales</taxon>
        <taxon>Bacillaceae</taxon>
        <taxon>Bacillus</taxon>
    </lineage>
</organism>
<keyword evidence="3" id="KW-1185">Reference proteome</keyword>
<dbReference type="EMBL" id="CP043404">
    <property type="protein sequence ID" value="QEK64423.1"/>
    <property type="molecule type" value="Genomic_DNA"/>
</dbReference>
<dbReference type="RefSeq" id="WP_024424826.1">
    <property type="nucleotide sequence ID" value="NZ_CP043404.1"/>
</dbReference>
<feature type="signal peptide" evidence="1">
    <location>
        <begin position="1"/>
        <end position="25"/>
    </location>
</feature>
<evidence type="ECO:0000313" key="3">
    <source>
        <dbReference type="Proteomes" id="UP000325032"/>
    </source>
</evidence>
<keyword evidence="1" id="KW-0732">Signal</keyword>
<evidence type="ECO:0000256" key="1">
    <source>
        <dbReference type="SAM" id="SignalP"/>
    </source>
</evidence>
<proteinExistence type="predicted"/>
<feature type="chain" id="PRO_5022988735" evidence="1">
    <location>
        <begin position="26"/>
        <end position="250"/>
    </location>
</feature>